<feature type="compositionally biased region" description="Acidic residues" evidence="1">
    <location>
        <begin position="108"/>
        <end position="130"/>
    </location>
</feature>
<organism evidence="2 3">
    <name type="scientific">Rubroshorea leprosula</name>
    <dbReference type="NCBI Taxonomy" id="152421"/>
    <lineage>
        <taxon>Eukaryota</taxon>
        <taxon>Viridiplantae</taxon>
        <taxon>Streptophyta</taxon>
        <taxon>Embryophyta</taxon>
        <taxon>Tracheophyta</taxon>
        <taxon>Spermatophyta</taxon>
        <taxon>Magnoliopsida</taxon>
        <taxon>eudicotyledons</taxon>
        <taxon>Gunneridae</taxon>
        <taxon>Pentapetalae</taxon>
        <taxon>rosids</taxon>
        <taxon>malvids</taxon>
        <taxon>Malvales</taxon>
        <taxon>Dipterocarpaceae</taxon>
        <taxon>Rubroshorea</taxon>
    </lineage>
</organism>
<keyword evidence="3" id="KW-1185">Reference proteome</keyword>
<gene>
    <name evidence="2" type="ORF">SLEP1_g27278</name>
</gene>
<evidence type="ECO:0000313" key="3">
    <source>
        <dbReference type="Proteomes" id="UP001054252"/>
    </source>
</evidence>
<sequence>MQLIAFFKFGLAKMQTMARRLCSRLVPFPSHFRTSEPPLLLPSLSRLETVSDSVPSTSKCPAVGGVFPNFYVLRPYARGCGRQKHYDLFGNATPGDDNFRKAWQKEMDEDDCPWTGSEDDSDSEKDENDPNDIAQIRLEKQIQKVRQKAKEHSDLIDADDSDELRSVWSGSDEEKISVDW</sequence>
<evidence type="ECO:0000313" key="2">
    <source>
        <dbReference type="EMBL" id="GKV16665.1"/>
    </source>
</evidence>
<name>A0AAV5K175_9ROSI</name>
<proteinExistence type="predicted"/>
<reference evidence="2 3" key="1">
    <citation type="journal article" date="2021" name="Commun. Biol.">
        <title>The genome of Shorea leprosula (Dipterocarpaceae) highlights the ecological relevance of drought in aseasonal tropical rainforests.</title>
        <authorList>
            <person name="Ng K.K.S."/>
            <person name="Kobayashi M.J."/>
            <person name="Fawcett J.A."/>
            <person name="Hatakeyama M."/>
            <person name="Paape T."/>
            <person name="Ng C.H."/>
            <person name="Ang C.C."/>
            <person name="Tnah L.H."/>
            <person name="Lee C.T."/>
            <person name="Nishiyama T."/>
            <person name="Sese J."/>
            <person name="O'Brien M.J."/>
            <person name="Copetti D."/>
            <person name="Mohd Noor M.I."/>
            <person name="Ong R.C."/>
            <person name="Putra M."/>
            <person name="Sireger I.Z."/>
            <person name="Indrioko S."/>
            <person name="Kosugi Y."/>
            <person name="Izuno A."/>
            <person name="Isagi Y."/>
            <person name="Lee S.L."/>
            <person name="Shimizu K.K."/>
        </authorList>
    </citation>
    <scope>NUCLEOTIDE SEQUENCE [LARGE SCALE GENOMIC DNA]</scope>
    <source>
        <strain evidence="2">214</strain>
    </source>
</reference>
<dbReference type="EMBL" id="BPVZ01000046">
    <property type="protein sequence ID" value="GKV16665.1"/>
    <property type="molecule type" value="Genomic_DNA"/>
</dbReference>
<dbReference type="PANTHER" id="PTHR38393">
    <property type="entry name" value="GLUTAMYL-TRNA (GLN) AMIDOTRANSFERASE SUBUNIT C"/>
    <property type="match status" value="1"/>
</dbReference>
<accession>A0AAV5K175</accession>
<feature type="region of interest" description="Disordered" evidence="1">
    <location>
        <begin position="108"/>
        <end position="180"/>
    </location>
</feature>
<dbReference type="PANTHER" id="PTHR38393:SF1">
    <property type="entry name" value="GLUTAMYL-TRNA (GLN) AMIDOTRANSFERASE SUBUNIT C"/>
    <property type="match status" value="1"/>
</dbReference>
<protein>
    <submittedName>
        <fullName evidence="2">Uncharacterized protein</fullName>
    </submittedName>
</protein>
<evidence type="ECO:0000256" key="1">
    <source>
        <dbReference type="SAM" id="MobiDB-lite"/>
    </source>
</evidence>
<dbReference type="AlphaFoldDB" id="A0AAV5K175"/>
<comment type="caution">
    <text evidence="2">The sequence shown here is derived from an EMBL/GenBank/DDBJ whole genome shotgun (WGS) entry which is preliminary data.</text>
</comment>
<dbReference type="Proteomes" id="UP001054252">
    <property type="component" value="Unassembled WGS sequence"/>
</dbReference>
<feature type="compositionally biased region" description="Basic and acidic residues" evidence="1">
    <location>
        <begin position="137"/>
        <end position="155"/>
    </location>
</feature>